<keyword evidence="4 9" id="KW-0436">Ligase</keyword>
<protein>
    <recommendedName>
        <fullName evidence="9">Methionine--tRNA ligase</fullName>
        <ecNumber evidence="9">6.1.1.10</ecNumber>
    </recommendedName>
    <alternativeName>
        <fullName evidence="9">Methionyl-tRNA synthetase</fullName>
        <shortName evidence="9">MetRS</shortName>
    </alternativeName>
</protein>
<keyword evidence="3 9" id="KW-0963">Cytoplasm</keyword>
<comment type="catalytic activity">
    <reaction evidence="9">
        <text>tRNA(Met) + L-methionine + ATP = L-methionyl-tRNA(Met) + AMP + diphosphate</text>
        <dbReference type="Rhea" id="RHEA:13481"/>
        <dbReference type="Rhea" id="RHEA-COMP:9667"/>
        <dbReference type="Rhea" id="RHEA-COMP:9698"/>
        <dbReference type="ChEBI" id="CHEBI:30616"/>
        <dbReference type="ChEBI" id="CHEBI:33019"/>
        <dbReference type="ChEBI" id="CHEBI:57844"/>
        <dbReference type="ChEBI" id="CHEBI:78442"/>
        <dbReference type="ChEBI" id="CHEBI:78530"/>
        <dbReference type="ChEBI" id="CHEBI:456215"/>
        <dbReference type="EC" id="6.1.1.10"/>
    </reaction>
</comment>
<dbReference type="EMBL" id="CP035758">
    <property type="protein sequence ID" value="QBD81762.1"/>
    <property type="molecule type" value="Genomic_DNA"/>
</dbReference>
<dbReference type="CDD" id="cd07957">
    <property type="entry name" value="Anticodon_Ia_Met"/>
    <property type="match status" value="1"/>
</dbReference>
<organism evidence="12 13">
    <name type="scientific">Ktedonosporobacter rubrisoli</name>
    <dbReference type="NCBI Taxonomy" id="2509675"/>
    <lineage>
        <taxon>Bacteria</taxon>
        <taxon>Bacillati</taxon>
        <taxon>Chloroflexota</taxon>
        <taxon>Ktedonobacteria</taxon>
        <taxon>Ktedonobacterales</taxon>
        <taxon>Ktedonosporobacteraceae</taxon>
        <taxon>Ktedonosporobacter</taxon>
    </lineage>
</organism>
<dbReference type="CDD" id="cd00814">
    <property type="entry name" value="MetRS_core"/>
    <property type="match status" value="1"/>
</dbReference>
<feature type="binding site" evidence="9">
    <location>
        <position position="174"/>
    </location>
    <ligand>
        <name>Zn(2+)</name>
        <dbReference type="ChEBI" id="CHEBI:29105"/>
    </ligand>
</feature>
<dbReference type="EC" id="6.1.1.10" evidence="9"/>
<evidence type="ECO:0000256" key="8">
    <source>
        <dbReference type="ARBA" id="ARBA00023146"/>
    </source>
</evidence>
<feature type="domain" description="Methionyl/Leucyl tRNA synthetase" evidence="11">
    <location>
        <begin position="182"/>
        <end position="393"/>
    </location>
</feature>
<feature type="binding site" evidence="9">
    <location>
        <position position="157"/>
    </location>
    <ligand>
        <name>Zn(2+)</name>
        <dbReference type="ChEBI" id="CHEBI:29105"/>
    </ligand>
</feature>
<accession>A0A4P6K1N7</accession>
<comment type="subcellular location">
    <subcellularLocation>
        <location evidence="2 9">Cytoplasm</location>
    </subcellularLocation>
</comment>
<dbReference type="Pfam" id="PF09334">
    <property type="entry name" value="tRNA-synt_1g"/>
    <property type="match status" value="2"/>
</dbReference>
<dbReference type="InterPro" id="IPR023457">
    <property type="entry name" value="Met-tRNA_synth_2"/>
</dbReference>
<reference evidence="12 13" key="1">
    <citation type="submission" date="2019-01" db="EMBL/GenBank/DDBJ databases">
        <title>Ktedonosporobacter rubrisoli SCAWS-G2.</title>
        <authorList>
            <person name="Huang Y."/>
            <person name="Yan B."/>
        </authorList>
    </citation>
    <scope>NUCLEOTIDE SEQUENCE [LARGE SCALE GENOMIC DNA]</scope>
    <source>
        <strain evidence="12 13">SCAWS-G2</strain>
    </source>
</reference>
<comment type="caution">
    <text evidence="9">Lacks conserved residue(s) required for the propagation of feature annotation.</text>
</comment>
<dbReference type="InterPro" id="IPR014729">
    <property type="entry name" value="Rossmann-like_a/b/a_fold"/>
</dbReference>
<evidence type="ECO:0000256" key="10">
    <source>
        <dbReference type="RuleBase" id="RU363039"/>
    </source>
</evidence>
<evidence type="ECO:0000313" key="13">
    <source>
        <dbReference type="Proteomes" id="UP000290365"/>
    </source>
</evidence>
<dbReference type="InterPro" id="IPR009080">
    <property type="entry name" value="tRNAsynth_Ia_anticodon-bd"/>
</dbReference>
<dbReference type="InterPro" id="IPR014758">
    <property type="entry name" value="Met-tRNA_synth"/>
</dbReference>
<dbReference type="SUPFAM" id="SSF52374">
    <property type="entry name" value="Nucleotidylyl transferase"/>
    <property type="match status" value="1"/>
</dbReference>
<feature type="binding site" evidence="9">
    <location>
        <position position="177"/>
    </location>
    <ligand>
        <name>Zn(2+)</name>
        <dbReference type="ChEBI" id="CHEBI:29105"/>
    </ligand>
</feature>
<dbReference type="InterPro" id="IPR001412">
    <property type="entry name" value="aa-tRNA-synth_I_CS"/>
</dbReference>
<evidence type="ECO:0000259" key="11">
    <source>
        <dbReference type="Pfam" id="PF09334"/>
    </source>
</evidence>
<dbReference type="GO" id="GO:0005524">
    <property type="term" value="F:ATP binding"/>
    <property type="evidence" value="ECO:0007669"/>
    <property type="project" value="UniProtKB-UniRule"/>
</dbReference>
<dbReference type="GO" id="GO:0004825">
    <property type="term" value="F:methionine-tRNA ligase activity"/>
    <property type="evidence" value="ECO:0007669"/>
    <property type="project" value="UniProtKB-UniRule"/>
</dbReference>
<evidence type="ECO:0000256" key="3">
    <source>
        <dbReference type="ARBA" id="ARBA00022490"/>
    </source>
</evidence>
<evidence type="ECO:0000313" key="12">
    <source>
        <dbReference type="EMBL" id="QBD81762.1"/>
    </source>
</evidence>
<name>A0A4P6K1N7_KTERU</name>
<dbReference type="SUPFAM" id="SSF47323">
    <property type="entry name" value="Anticodon-binding domain of a subclass of class I aminoacyl-tRNA synthetases"/>
    <property type="match status" value="1"/>
</dbReference>
<dbReference type="FunFam" id="2.170.220.10:FF:000002">
    <property type="entry name" value="Methionine--tRNA ligase"/>
    <property type="match status" value="1"/>
</dbReference>
<dbReference type="InterPro" id="IPR033911">
    <property type="entry name" value="MetRS_core"/>
</dbReference>
<dbReference type="GO" id="GO:0005737">
    <property type="term" value="C:cytoplasm"/>
    <property type="evidence" value="ECO:0007669"/>
    <property type="project" value="UniProtKB-SubCell"/>
</dbReference>
<comment type="similarity">
    <text evidence="10">Belongs to the class-I aminoacyl-tRNA synthetase family.</text>
</comment>
<feature type="domain" description="Methionyl/Leucyl tRNA synthetase" evidence="11">
    <location>
        <begin position="35"/>
        <end position="176"/>
    </location>
</feature>
<dbReference type="PROSITE" id="PS00178">
    <property type="entry name" value="AA_TRNA_LIGASE_I"/>
    <property type="match status" value="1"/>
</dbReference>
<evidence type="ECO:0000256" key="9">
    <source>
        <dbReference type="HAMAP-Rule" id="MF_01228"/>
    </source>
</evidence>
<evidence type="ECO:0000256" key="6">
    <source>
        <dbReference type="ARBA" id="ARBA00022840"/>
    </source>
</evidence>
<sequence length="549" mass="62816">MDTDELFTYYKRKEERATMFARDEERSGVHRRRHYYITTAIDYPNGPPHIGHALEKIIADVVARSHRLRGDDTYFSMGLDENSQHVLRAAQERNVEPRAWIDAMDEAFRLAWAKLEISNDHWIRTTNEQHFRASQEMLRRAQENGDVYKAVYAGWYCPSGNNFYTSEELVDGHCPDHPTVVPEWLEEENYFFALSKYSQRLLEYIEAHPDFIMPAARRAEVVAMIRQGLRDFSVSRQLRPGQQRWGVPFPGDPRQVIYVWFDALTNYLTAVGFPDDTDKFSHYWPANAHVIGKDITRFHCLYWPAMLMSAGLPLPEQVAVHGFITLEGQRISKSAGNIIDPVELVDKIGADAVRYYLLRNLSFSQDGDFSRAGLLRHYNDELGNDLGNLLNRVVSMIKRYRKGLIPVPSAAGELEESLRQATEALPGRVIASLDNWELGAALSSIWSVVRRTNQYIEQREPWKLAREPEKAELLDSVLYSAAEATRLLALYLAPYIPASSARIMAQLGLEPVTPGAWAYEGKWGNRKLERVVPGALIFPRIEMQDAAEL</sequence>
<dbReference type="Proteomes" id="UP000290365">
    <property type="component" value="Chromosome"/>
</dbReference>
<feature type="short sequence motif" description="'HIGH' region" evidence="9">
    <location>
        <begin position="42"/>
        <end position="52"/>
    </location>
</feature>
<evidence type="ECO:0000256" key="7">
    <source>
        <dbReference type="ARBA" id="ARBA00022917"/>
    </source>
</evidence>
<dbReference type="InterPro" id="IPR041872">
    <property type="entry name" value="Anticodon_Met"/>
</dbReference>
<comment type="subunit">
    <text evidence="9">Monomer.</text>
</comment>
<keyword evidence="13" id="KW-1185">Reference proteome</keyword>
<dbReference type="NCBIfam" id="NF008900">
    <property type="entry name" value="PRK12267.1"/>
    <property type="match status" value="1"/>
</dbReference>
<dbReference type="HAMAP" id="MF_01228">
    <property type="entry name" value="Met_tRNA_synth_type2"/>
    <property type="match status" value="1"/>
</dbReference>
<evidence type="ECO:0000256" key="5">
    <source>
        <dbReference type="ARBA" id="ARBA00022741"/>
    </source>
</evidence>
<dbReference type="OrthoDB" id="9810191at2"/>
<comment type="function">
    <text evidence="1 9">Is required not only for elongation of protein synthesis but also for the initiation of all mRNA translation through initiator tRNA(fMet) aminoacylation.</text>
</comment>
<dbReference type="PRINTS" id="PR01041">
    <property type="entry name" value="TRNASYNTHMET"/>
</dbReference>
<dbReference type="PANTHER" id="PTHR43326">
    <property type="entry name" value="METHIONYL-TRNA SYNTHETASE"/>
    <property type="match status" value="1"/>
</dbReference>
<dbReference type="Gene3D" id="2.170.220.10">
    <property type="match status" value="1"/>
</dbReference>
<dbReference type="InterPro" id="IPR015413">
    <property type="entry name" value="Methionyl/Leucyl_tRNA_Synth"/>
</dbReference>
<dbReference type="PANTHER" id="PTHR43326:SF1">
    <property type="entry name" value="METHIONINE--TRNA LIGASE, MITOCHONDRIAL"/>
    <property type="match status" value="1"/>
</dbReference>
<evidence type="ECO:0000256" key="4">
    <source>
        <dbReference type="ARBA" id="ARBA00022598"/>
    </source>
</evidence>
<keyword evidence="5 9" id="KW-0547">Nucleotide-binding</keyword>
<proteinExistence type="inferred from homology"/>
<dbReference type="KEGG" id="kbs:EPA93_39635"/>
<evidence type="ECO:0000256" key="1">
    <source>
        <dbReference type="ARBA" id="ARBA00003314"/>
    </source>
</evidence>
<evidence type="ECO:0000256" key="2">
    <source>
        <dbReference type="ARBA" id="ARBA00004496"/>
    </source>
</evidence>
<dbReference type="GO" id="GO:0006431">
    <property type="term" value="P:methionyl-tRNA aminoacylation"/>
    <property type="evidence" value="ECO:0007669"/>
    <property type="project" value="UniProtKB-UniRule"/>
</dbReference>
<dbReference type="Gene3D" id="3.40.50.620">
    <property type="entry name" value="HUPs"/>
    <property type="match status" value="1"/>
</dbReference>
<gene>
    <name evidence="9 12" type="primary">metG</name>
    <name evidence="12" type="ORF">EPA93_39635</name>
</gene>
<keyword evidence="6 9" id="KW-0067">ATP-binding</keyword>
<dbReference type="NCBIfam" id="TIGR00398">
    <property type="entry name" value="metG"/>
    <property type="match status" value="1"/>
</dbReference>
<keyword evidence="7 9" id="KW-0648">Protein biosynthesis</keyword>
<dbReference type="AlphaFoldDB" id="A0A4P6K1N7"/>
<keyword evidence="8 9" id="KW-0030">Aminoacyl-tRNA synthetase</keyword>
<dbReference type="Gene3D" id="1.10.730.10">
    <property type="entry name" value="Isoleucyl-tRNA Synthetase, Domain 1"/>
    <property type="match status" value="1"/>
</dbReference>